<reference evidence="6" key="1">
    <citation type="journal article" date="2014" name="Int. J. Syst. Evol. Microbiol.">
        <title>Complete genome sequence of Corynebacterium casei LMG S-19264T (=DSM 44701T), isolated from a smear-ripened cheese.</title>
        <authorList>
            <consortium name="US DOE Joint Genome Institute (JGI-PGF)"/>
            <person name="Walter F."/>
            <person name="Albersmeier A."/>
            <person name="Kalinowski J."/>
            <person name="Ruckert C."/>
        </authorList>
    </citation>
    <scope>NUCLEOTIDE SEQUENCE</scope>
    <source>
        <strain evidence="6">CCM 7684</strain>
    </source>
</reference>
<dbReference type="InterPro" id="IPR050109">
    <property type="entry name" value="HTH-type_TetR-like_transc_reg"/>
</dbReference>
<dbReference type="GO" id="GO:0003700">
    <property type="term" value="F:DNA-binding transcription factor activity"/>
    <property type="evidence" value="ECO:0007669"/>
    <property type="project" value="TreeGrafter"/>
</dbReference>
<proteinExistence type="predicted"/>
<protein>
    <submittedName>
        <fullName evidence="6">Transcriptional regulator</fullName>
    </submittedName>
</protein>
<feature type="DNA-binding region" description="H-T-H motif" evidence="4">
    <location>
        <begin position="33"/>
        <end position="52"/>
    </location>
</feature>
<keyword evidence="1" id="KW-0805">Transcription regulation</keyword>
<dbReference type="SUPFAM" id="SSF46689">
    <property type="entry name" value="Homeodomain-like"/>
    <property type="match status" value="1"/>
</dbReference>
<dbReference type="InterPro" id="IPR039536">
    <property type="entry name" value="TetR_C_Proteobacteria"/>
</dbReference>
<dbReference type="Gene3D" id="1.10.357.10">
    <property type="entry name" value="Tetracycline Repressor, domain 2"/>
    <property type="match status" value="1"/>
</dbReference>
<dbReference type="InterPro" id="IPR023772">
    <property type="entry name" value="DNA-bd_HTH_TetR-type_CS"/>
</dbReference>
<dbReference type="PROSITE" id="PS50977">
    <property type="entry name" value="HTH_TETR_2"/>
    <property type="match status" value="1"/>
</dbReference>
<organism evidence="6 7">
    <name type="scientific">Agaricicola taiwanensis</name>
    <dbReference type="NCBI Taxonomy" id="591372"/>
    <lineage>
        <taxon>Bacteria</taxon>
        <taxon>Pseudomonadati</taxon>
        <taxon>Pseudomonadota</taxon>
        <taxon>Alphaproteobacteria</taxon>
        <taxon>Rhodobacterales</taxon>
        <taxon>Paracoccaceae</taxon>
        <taxon>Agaricicola</taxon>
    </lineage>
</organism>
<dbReference type="Proteomes" id="UP000602745">
    <property type="component" value="Unassembled WGS sequence"/>
</dbReference>
<reference evidence="6" key="2">
    <citation type="submission" date="2020-09" db="EMBL/GenBank/DDBJ databases">
        <authorList>
            <person name="Sun Q."/>
            <person name="Sedlacek I."/>
        </authorList>
    </citation>
    <scope>NUCLEOTIDE SEQUENCE</scope>
    <source>
        <strain evidence="6">CCM 7684</strain>
    </source>
</reference>
<dbReference type="PROSITE" id="PS01081">
    <property type="entry name" value="HTH_TETR_1"/>
    <property type="match status" value="1"/>
</dbReference>
<keyword evidence="3" id="KW-0804">Transcription</keyword>
<dbReference type="Gene3D" id="1.10.10.60">
    <property type="entry name" value="Homeodomain-like"/>
    <property type="match status" value="1"/>
</dbReference>
<dbReference type="InterPro" id="IPR009057">
    <property type="entry name" value="Homeodomain-like_sf"/>
</dbReference>
<dbReference type="GO" id="GO:0000976">
    <property type="term" value="F:transcription cis-regulatory region binding"/>
    <property type="evidence" value="ECO:0007669"/>
    <property type="project" value="TreeGrafter"/>
</dbReference>
<evidence type="ECO:0000313" key="7">
    <source>
        <dbReference type="Proteomes" id="UP000602745"/>
    </source>
</evidence>
<gene>
    <name evidence="6" type="ORF">GCM10007276_09010</name>
</gene>
<dbReference type="Pfam" id="PF14246">
    <property type="entry name" value="TetR_C_7"/>
    <property type="match status" value="1"/>
</dbReference>
<dbReference type="EMBL" id="BMCP01000001">
    <property type="protein sequence ID" value="GGE33872.1"/>
    <property type="molecule type" value="Genomic_DNA"/>
</dbReference>
<dbReference type="InterPro" id="IPR001647">
    <property type="entry name" value="HTH_TetR"/>
</dbReference>
<dbReference type="Pfam" id="PF00440">
    <property type="entry name" value="TetR_N"/>
    <property type="match status" value="1"/>
</dbReference>
<keyword evidence="2 4" id="KW-0238">DNA-binding</keyword>
<dbReference type="AlphaFoldDB" id="A0A8J2VQZ0"/>
<evidence type="ECO:0000256" key="2">
    <source>
        <dbReference type="ARBA" id="ARBA00023125"/>
    </source>
</evidence>
<evidence type="ECO:0000256" key="3">
    <source>
        <dbReference type="ARBA" id="ARBA00023163"/>
    </source>
</evidence>
<evidence type="ECO:0000256" key="1">
    <source>
        <dbReference type="ARBA" id="ARBA00023015"/>
    </source>
</evidence>
<dbReference type="PRINTS" id="PR00455">
    <property type="entry name" value="HTHTETR"/>
</dbReference>
<dbReference type="SUPFAM" id="SSF48498">
    <property type="entry name" value="Tetracyclin repressor-like, C-terminal domain"/>
    <property type="match status" value="1"/>
</dbReference>
<dbReference type="PANTHER" id="PTHR30055:SF146">
    <property type="entry name" value="HTH-TYPE TRANSCRIPTIONAL DUAL REGULATOR CECR"/>
    <property type="match status" value="1"/>
</dbReference>
<name>A0A8J2VQZ0_9RHOB</name>
<feature type="domain" description="HTH tetR-type" evidence="5">
    <location>
        <begin position="10"/>
        <end position="70"/>
    </location>
</feature>
<sequence length="205" mass="21995">MNSLPPSPDRDKKLQILEGARSVFLAKGFDGASMGEIAREAGVSKGTLYVYFESKQLLFAELVSSEKRQSAEQLFELDAEDHDVARVLGKLGNSYLELMLRPDHVASLRAVIGVAEKFPEVGQALYDAGPRIGIQRLSGYLARQVEAGILAIEDIELAATQFLGMLMNCGVTPTMLASAPPPGKERRKAIIDGAVAVFLAAYGAG</sequence>
<evidence type="ECO:0000259" key="5">
    <source>
        <dbReference type="PROSITE" id="PS50977"/>
    </source>
</evidence>
<dbReference type="FunFam" id="1.10.10.60:FF:000141">
    <property type="entry name" value="TetR family transcriptional regulator"/>
    <property type="match status" value="1"/>
</dbReference>
<comment type="caution">
    <text evidence="6">The sequence shown here is derived from an EMBL/GenBank/DDBJ whole genome shotgun (WGS) entry which is preliminary data.</text>
</comment>
<dbReference type="RefSeq" id="WP_188408482.1">
    <property type="nucleotide sequence ID" value="NZ_BMCP01000001.1"/>
</dbReference>
<dbReference type="InterPro" id="IPR036271">
    <property type="entry name" value="Tet_transcr_reg_TetR-rel_C_sf"/>
</dbReference>
<keyword evidence="7" id="KW-1185">Reference proteome</keyword>
<dbReference type="PANTHER" id="PTHR30055">
    <property type="entry name" value="HTH-TYPE TRANSCRIPTIONAL REGULATOR RUTR"/>
    <property type="match status" value="1"/>
</dbReference>
<evidence type="ECO:0000256" key="4">
    <source>
        <dbReference type="PROSITE-ProRule" id="PRU00335"/>
    </source>
</evidence>
<evidence type="ECO:0000313" key="6">
    <source>
        <dbReference type="EMBL" id="GGE33872.1"/>
    </source>
</evidence>
<accession>A0A8J2VQZ0</accession>